<keyword evidence="1" id="KW-0472">Membrane</keyword>
<dbReference type="Proteomes" id="UP000265520">
    <property type="component" value="Unassembled WGS sequence"/>
</dbReference>
<proteinExistence type="predicted"/>
<dbReference type="AlphaFoldDB" id="A0A392R8R3"/>
<sequence>MQSPQSLKDQPLDSSLCNISFGRNFFFLSVSTLVLTFHYHGQ</sequence>
<organism evidence="2 3">
    <name type="scientific">Trifolium medium</name>
    <dbReference type="NCBI Taxonomy" id="97028"/>
    <lineage>
        <taxon>Eukaryota</taxon>
        <taxon>Viridiplantae</taxon>
        <taxon>Streptophyta</taxon>
        <taxon>Embryophyta</taxon>
        <taxon>Tracheophyta</taxon>
        <taxon>Spermatophyta</taxon>
        <taxon>Magnoliopsida</taxon>
        <taxon>eudicotyledons</taxon>
        <taxon>Gunneridae</taxon>
        <taxon>Pentapetalae</taxon>
        <taxon>rosids</taxon>
        <taxon>fabids</taxon>
        <taxon>Fabales</taxon>
        <taxon>Fabaceae</taxon>
        <taxon>Papilionoideae</taxon>
        <taxon>50 kb inversion clade</taxon>
        <taxon>NPAAA clade</taxon>
        <taxon>Hologalegina</taxon>
        <taxon>IRL clade</taxon>
        <taxon>Trifolieae</taxon>
        <taxon>Trifolium</taxon>
    </lineage>
</organism>
<evidence type="ECO:0000313" key="3">
    <source>
        <dbReference type="Proteomes" id="UP000265520"/>
    </source>
</evidence>
<feature type="non-terminal residue" evidence="2">
    <location>
        <position position="42"/>
    </location>
</feature>
<evidence type="ECO:0000313" key="2">
    <source>
        <dbReference type="EMBL" id="MCI32607.1"/>
    </source>
</evidence>
<keyword evidence="3" id="KW-1185">Reference proteome</keyword>
<keyword evidence="1" id="KW-0812">Transmembrane</keyword>
<name>A0A392R8R3_9FABA</name>
<comment type="caution">
    <text evidence="2">The sequence shown here is derived from an EMBL/GenBank/DDBJ whole genome shotgun (WGS) entry which is preliminary data.</text>
</comment>
<evidence type="ECO:0000256" key="1">
    <source>
        <dbReference type="SAM" id="Phobius"/>
    </source>
</evidence>
<protein>
    <submittedName>
        <fullName evidence="2">Uncharacterized protein</fullName>
    </submittedName>
</protein>
<keyword evidence="1" id="KW-1133">Transmembrane helix</keyword>
<reference evidence="2 3" key="1">
    <citation type="journal article" date="2018" name="Front. Plant Sci.">
        <title>Red Clover (Trifolium pratense) and Zigzag Clover (T. medium) - A Picture of Genomic Similarities and Differences.</title>
        <authorList>
            <person name="Dluhosova J."/>
            <person name="Istvanek J."/>
            <person name="Nedelnik J."/>
            <person name="Repkova J."/>
        </authorList>
    </citation>
    <scope>NUCLEOTIDE SEQUENCE [LARGE SCALE GENOMIC DNA]</scope>
    <source>
        <strain evidence="3">cv. 10/8</strain>
        <tissue evidence="2">Leaf</tissue>
    </source>
</reference>
<feature type="transmembrane region" description="Helical" evidence="1">
    <location>
        <begin position="21"/>
        <end position="39"/>
    </location>
</feature>
<dbReference type="EMBL" id="LXQA010197136">
    <property type="protein sequence ID" value="MCI32607.1"/>
    <property type="molecule type" value="Genomic_DNA"/>
</dbReference>
<accession>A0A392R8R3</accession>